<dbReference type="AlphaFoldDB" id="A0A1G6ZWH1"/>
<organism evidence="3 4">
    <name type="scientific">Aquimonas voraii</name>
    <dbReference type="NCBI Taxonomy" id="265719"/>
    <lineage>
        <taxon>Bacteria</taxon>
        <taxon>Pseudomonadati</taxon>
        <taxon>Pseudomonadota</taxon>
        <taxon>Gammaproteobacteria</taxon>
        <taxon>Lysobacterales</taxon>
        <taxon>Lysobacteraceae</taxon>
        <taxon>Aquimonas</taxon>
    </lineage>
</organism>
<dbReference type="PANTHER" id="PTHR43747">
    <property type="entry name" value="FAD-BINDING PROTEIN"/>
    <property type="match status" value="1"/>
</dbReference>
<accession>A0A1G6ZWH1</accession>
<dbReference type="EMBL" id="FNAG01000016">
    <property type="protein sequence ID" value="SDE07038.1"/>
    <property type="molecule type" value="Genomic_DNA"/>
</dbReference>
<reference evidence="3 4" key="1">
    <citation type="submission" date="2016-10" db="EMBL/GenBank/DDBJ databases">
        <authorList>
            <person name="de Groot N.N."/>
        </authorList>
    </citation>
    <scope>NUCLEOTIDE SEQUENCE [LARGE SCALE GENOMIC DNA]</scope>
    <source>
        <strain evidence="3 4">DSM 16957</strain>
    </source>
</reference>
<dbReference type="SUPFAM" id="SSF51905">
    <property type="entry name" value="FAD/NAD(P)-binding domain"/>
    <property type="match status" value="1"/>
</dbReference>
<dbReference type="OrthoDB" id="6310849at2"/>
<dbReference type="Pfam" id="PF01494">
    <property type="entry name" value="FAD_binding_3"/>
    <property type="match status" value="1"/>
</dbReference>
<evidence type="ECO:0000313" key="4">
    <source>
        <dbReference type="Proteomes" id="UP000199603"/>
    </source>
</evidence>
<feature type="region of interest" description="Disordered" evidence="1">
    <location>
        <begin position="371"/>
        <end position="392"/>
    </location>
</feature>
<dbReference type="InterPro" id="IPR002938">
    <property type="entry name" value="FAD-bd"/>
</dbReference>
<proteinExistence type="predicted"/>
<keyword evidence="4" id="KW-1185">Reference proteome</keyword>
<dbReference type="Proteomes" id="UP000199603">
    <property type="component" value="Unassembled WGS sequence"/>
</dbReference>
<sequence length="409" mass="43656">MVTTVDVAIAGGGPGGAAAAIALAKQGQRVLLADAGTGRWPRIGEGLPPSARALLRELGVLDQVLAEGHRRSPGTVAFWGSDSPHTEDSLFGLHGDGLQLDRARFDAGLRTAAHTAGAQVHECARLRLLARGDAYTPHTVELRIGEAAPQRVQARWLIDASGRSATLARALGAQRIAHDRLLAFHQRLIGGAVTDRDGRTWVESVENGWWYSVLLPSGERLIAYLSDFSGEDGAAERGALLTGEGLWDSLRLAPQLHALCAEHGWRPHGPVQGADASSTELDHAGGERWLAVGDAAMAFDPLSSKGIANALYTGVRAAGVIWASERGDADAVGGYARYLGEIHRVYREQCRGFYAMEGRWARSAFWRTRGQTPPGGAGVADPNQSGSVLTRGGRTLHDRHCRLIPRVEP</sequence>
<name>A0A1G6ZWH1_9GAMM</name>
<evidence type="ECO:0000259" key="2">
    <source>
        <dbReference type="Pfam" id="PF01494"/>
    </source>
</evidence>
<dbReference type="Gene3D" id="3.50.50.60">
    <property type="entry name" value="FAD/NAD(P)-binding domain"/>
    <property type="match status" value="1"/>
</dbReference>
<dbReference type="PRINTS" id="PR00420">
    <property type="entry name" value="RNGMNOXGNASE"/>
</dbReference>
<dbReference type="Gene3D" id="3.30.9.100">
    <property type="match status" value="1"/>
</dbReference>
<dbReference type="InterPro" id="IPR036188">
    <property type="entry name" value="FAD/NAD-bd_sf"/>
</dbReference>
<dbReference type="PANTHER" id="PTHR43747:SF1">
    <property type="entry name" value="SLR1998 PROTEIN"/>
    <property type="match status" value="1"/>
</dbReference>
<dbReference type="InterPro" id="IPR050816">
    <property type="entry name" value="Flavin-dep_Halogenase_NPB"/>
</dbReference>
<gene>
    <name evidence="3" type="ORF">SAMN04488509_11641</name>
</gene>
<dbReference type="GO" id="GO:0071949">
    <property type="term" value="F:FAD binding"/>
    <property type="evidence" value="ECO:0007669"/>
    <property type="project" value="InterPro"/>
</dbReference>
<protein>
    <submittedName>
        <fullName evidence="3">Dehydrogenase (Flavoprotein)</fullName>
    </submittedName>
</protein>
<evidence type="ECO:0000256" key="1">
    <source>
        <dbReference type="SAM" id="MobiDB-lite"/>
    </source>
</evidence>
<dbReference type="STRING" id="265719.SAMN04488509_11641"/>
<evidence type="ECO:0000313" key="3">
    <source>
        <dbReference type="EMBL" id="SDE07038.1"/>
    </source>
</evidence>
<feature type="domain" description="FAD-binding" evidence="2">
    <location>
        <begin position="5"/>
        <end position="330"/>
    </location>
</feature>